<keyword evidence="7" id="KW-0413">Isomerase</keyword>
<evidence type="ECO:0000256" key="5">
    <source>
        <dbReference type="ARBA" id="ARBA00022840"/>
    </source>
</evidence>
<dbReference type="OrthoDB" id="9806690at2"/>
<dbReference type="GO" id="GO:0005829">
    <property type="term" value="C:cytosol"/>
    <property type="evidence" value="ECO:0007669"/>
    <property type="project" value="TreeGrafter"/>
</dbReference>
<dbReference type="Gene3D" id="1.10.486.10">
    <property type="entry name" value="PCRA, domain 4"/>
    <property type="match status" value="1"/>
</dbReference>
<evidence type="ECO:0000256" key="12">
    <source>
        <dbReference type="ARBA" id="ARBA00077374"/>
    </source>
</evidence>
<dbReference type="GO" id="GO:0016787">
    <property type="term" value="F:hydrolase activity"/>
    <property type="evidence" value="ECO:0007669"/>
    <property type="project" value="UniProtKB-UniRule"/>
</dbReference>
<dbReference type="EMBL" id="CP052757">
    <property type="protein sequence ID" value="QJW37493.1"/>
    <property type="molecule type" value="Genomic_DNA"/>
</dbReference>
<dbReference type="PANTHER" id="PTHR11070">
    <property type="entry name" value="UVRD / RECB / PCRA DNA HELICASE FAMILY MEMBER"/>
    <property type="match status" value="1"/>
</dbReference>
<dbReference type="SUPFAM" id="SSF52540">
    <property type="entry name" value="P-loop containing nucleoside triphosphate hydrolases"/>
    <property type="match status" value="1"/>
</dbReference>
<dbReference type="RefSeq" id="WP_154799196.1">
    <property type="nucleotide sequence ID" value="NZ_CP052757.1"/>
</dbReference>
<dbReference type="EC" id="5.6.2.4" evidence="9"/>
<evidence type="ECO:0000256" key="7">
    <source>
        <dbReference type="ARBA" id="ARBA00023235"/>
    </source>
</evidence>
<dbReference type="GO" id="GO:0033202">
    <property type="term" value="C:DNA helicase complex"/>
    <property type="evidence" value="ECO:0007669"/>
    <property type="project" value="TreeGrafter"/>
</dbReference>
<dbReference type="PANTHER" id="PTHR11070:SF2">
    <property type="entry name" value="ATP-DEPENDENT DNA HELICASE SRS2"/>
    <property type="match status" value="1"/>
</dbReference>
<evidence type="ECO:0000256" key="6">
    <source>
        <dbReference type="ARBA" id="ARBA00023125"/>
    </source>
</evidence>
<feature type="region of interest" description="Disordered" evidence="14">
    <location>
        <begin position="11"/>
        <end position="77"/>
    </location>
</feature>
<dbReference type="FunFam" id="1.10.486.10:FF:000003">
    <property type="entry name" value="ATP-dependent DNA helicase"/>
    <property type="match status" value="1"/>
</dbReference>
<dbReference type="CDD" id="cd18807">
    <property type="entry name" value="SF1_C_UvrD"/>
    <property type="match status" value="1"/>
</dbReference>
<dbReference type="AlphaFoldDB" id="A0A6M5UJM1"/>
<dbReference type="Proteomes" id="UP000451354">
    <property type="component" value="Chromosome"/>
</dbReference>
<dbReference type="InterPro" id="IPR014017">
    <property type="entry name" value="DNA_helicase_UvrD-like_C"/>
</dbReference>
<dbReference type="InterPro" id="IPR027417">
    <property type="entry name" value="P-loop_NTPase"/>
</dbReference>
<evidence type="ECO:0000256" key="10">
    <source>
        <dbReference type="ARBA" id="ARBA00048988"/>
    </source>
</evidence>
<evidence type="ECO:0000256" key="13">
    <source>
        <dbReference type="PROSITE-ProRule" id="PRU00560"/>
    </source>
</evidence>
<feature type="compositionally biased region" description="Low complexity" evidence="14">
    <location>
        <begin position="805"/>
        <end position="820"/>
    </location>
</feature>
<keyword evidence="2 13" id="KW-0547">Nucleotide-binding</keyword>
<evidence type="ECO:0000256" key="4">
    <source>
        <dbReference type="ARBA" id="ARBA00022806"/>
    </source>
</evidence>
<keyword evidence="18" id="KW-1185">Reference proteome</keyword>
<feature type="domain" description="UvrD-like helicase ATP-binding" evidence="15">
    <location>
        <begin position="89"/>
        <end position="410"/>
    </location>
</feature>
<evidence type="ECO:0000256" key="2">
    <source>
        <dbReference type="ARBA" id="ARBA00022741"/>
    </source>
</evidence>
<dbReference type="GO" id="GO:0005524">
    <property type="term" value="F:ATP binding"/>
    <property type="evidence" value="ECO:0007669"/>
    <property type="project" value="UniProtKB-UniRule"/>
</dbReference>
<keyword evidence="6" id="KW-0238">DNA-binding</keyword>
<evidence type="ECO:0000256" key="11">
    <source>
        <dbReference type="ARBA" id="ARBA00067565"/>
    </source>
</evidence>
<dbReference type="InterPro" id="IPR014016">
    <property type="entry name" value="UvrD-like_ATP-bd"/>
</dbReference>
<dbReference type="GO" id="GO:0043138">
    <property type="term" value="F:3'-5' DNA helicase activity"/>
    <property type="evidence" value="ECO:0007669"/>
    <property type="project" value="UniProtKB-EC"/>
</dbReference>
<dbReference type="KEGG" id="cprt:FIC82_016200"/>
<evidence type="ECO:0000256" key="1">
    <source>
        <dbReference type="ARBA" id="ARBA00009922"/>
    </source>
</evidence>
<dbReference type="Pfam" id="PF21196">
    <property type="entry name" value="PcrA_UvrD_tudor"/>
    <property type="match status" value="1"/>
</dbReference>
<dbReference type="Pfam" id="PF13361">
    <property type="entry name" value="UvrD_C"/>
    <property type="match status" value="2"/>
</dbReference>
<evidence type="ECO:0000256" key="9">
    <source>
        <dbReference type="ARBA" id="ARBA00034808"/>
    </source>
</evidence>
<evidence type="ECO:0000256" key="3">
    <source>
        <dbReference type="ARBA" id="ARBA00022801"/>
    </source>
</evidence>
<evidence type="ECO:0000313" key="18">
    <source>
        <dbReference type="Proteomes" id="UP000451354"/>
    </source>
</evidence>
<feature type="region of interest" description="Disordered" evidence="14">
    <location>
        <begin position="792"/>
        <end position="874"/>
    </location>
</feature>
<organism evidence="17 18">
    <name type="scientific">Cellulosimicrobium protaetiae</name>
    <dbReference type="NCBI Taxonomy" id="2587808"/>
    <lineage>
        <taxon>Bacteria</taxon>
        <taxon>Bacillati</taxon>
        <taxon>Actinomycetota</taxon>
        <taxon>Actinomycetes</taxon>
        <taxon>Micrococcales</taxon>
        <taxon>Promicromonosporaceae</taxon>
        <taxon>Cellulosimicrobium</taxon>
    </lineage>
</organism>
<keyword evidence="3 13" id="KW-0378">Hydrolase</keyword>
<comment type="catalytic activity">
    <reaction evidence="8">
        <text>Couples ATP hydrolysis with the unwinding of duplex DNA by translocating in the 3'-5' direction.</text>
        <dbReference type="EC" id="5.6.2.4"/>
    </reaction>
</comment>
<sequence>MASLFENLPLPGLDTLFDGPRVDHGGESRLPRTAPRWTDDPAVPDGAGSPAGDGAQGGAGTGGDSASSGSVPGERRGRYAHLDPEALLDGLNPQQREAVVHAGGPLLIVAGAGSGKTRVLTHRIAYLLATRRSNAGQILAITFTNKAAAEMRERVETLVGPGARNMWVSTFHSACVRILRREAKTLGLRSSFSIYDAADSQRLITLVTRELDLDPKKYPARSLANKISDLKNELVDPETYARDSGAHATDDGLAARGGQHGASVPEFDQVLADVYTRYQARLVAASALDFDDIIMTTVNLLQAFPAVAEHYRRRFRHVLVDEYQDTNHAQYVLVRELAGVGEDSAATDAATSGTGAAQVPALDPAELTVVGDADQSIYAFRGATIRNILEFEADYPDARTILLEQNYRSTQNILSAANAVISRNPDRKPKRLWTDSGAGAKVIGYVADNEHEEARFVAEEIDRLGDSDGVRPGDVAVFYRTNAQSRALEEVLIRVGLPYKVVGGTRFYERREVKDAVAYLRAIDNLDDDVNLRRVLNTPKRGLGDRAEGAVAALADRERISFGAALARIDEIPGLTNRTLNPLRAFVELMTGLRELADSGATPSDILGAVLDRTGYLAELRASDDPQDATRVENLAELHAVATEFTELDPEGTLSDFLERVSLVADADQIPADDADDEAEGEEKEDPGVVTLMTLHTAKGLEFPVVFLTGMEDGTFPHMRSLHDDAELAEERRLAYVGITRARERLYVSRSAVRSAWGMANEFPPSRFLEEIPEELWDWRRRESSMATLRAGGSVWGRGSGSGSWSGSRSGSGSWSGARSGADDDGSTLRGPRSSGRSRQARHDPSSSAPARAAFGSPTGGAKFGSATPRADGDVPNLAVGDKVTHDAYGLGTVVALEGAGPNAVAKIDFGADGTKRLLLRYSPVTKL</sequence>
<dbReference type="CDD" id="cd17932">
    <property type="entry name" value="DEXQc_UvrD"/>
    <property type="match status" value="1"/>
</dbReference>
<dbReference type="Gene3D" id="1.10.10.160">
    <property type="match status" value="1"/>
</dbReference>
<feature type="compositionally biased region" description="Basic and acidic residues" evidence="14">
    <location>
        <begin position="20"/>
        <end position="30"/>
    </location>
</feature>
<keyword evidence="5 13" id="KW-0067">ATP-binding</keyword>
<evidence type="ECO:0000259" key="16">
    <source>
        <dbReference type="PROSITE" id="PS51217"/>
    </source>
</evidence>
<dbReference type="PROSITE" id="PS51198">
    <property type="entry name" value="UVRD_HELICASE_ATP_BIND"/>
    <property type="match status" value="1"/>
</dbReference>
<dbReference type="InterPro" id="IPR000212">
    <property type="entry name" value="DNA_helicase_UvrD/REP"/>
</dbReference>
<keyword evidence="4 13" id="KW-0347">Helicase</keyword>
<accession>A0A6M5UJM1</accession>
<dbReference type="GO" id="GO:0003677">
    <property type="term" value="F:DNA binding"/>
    <property type="evidence" value="ECO:0007669"/>
    <property type="project" value="UniProtKB-KW"/>
</dbReference>
<feature type="compositionally biased region" description="Gly residues" evidence="14">
    <location>
        <begin position="49"/>
        <end position="63"/>
    </location>
</feature>
<feature type="domain" description="UvrD-like helicase C-terminal" evidence="16">
    <location>
        <begin position="411"/>
        <end position="700"/>
    </location>
</feature>
<dbReference type="GO" id="GO:0000725">
    <property type="term" value="P:recombinational repair"/>
    <property type="evidence" value="ECO:0007669"/>
    <property type="project" value="TreeGrafter"/>
</dbReference>
<dbReference type="InterPro" id="IPR013986">
    <property type="entry name" value="DExx_box_DNA_helicase_dom_sf"/>
</dbReference>
<comment type="catalytic activity">
    <reaction evidence="10">
        <text>ATP + H2O = ADP + phosphate + H(+)</text>
        <dbReference type="Rhea" id="RHEA:13065"/>
        <dbReference type="ChEBI" id="CHEBI:15377"/>
        <dbReference type="ChEBI" id="CHEBI:15378"/>
        <dbReference type="ChEBI" id="CHEBI:30616"/>
        <dbReference type="ChEBI" id="CHEBI:43474"/>
        <dbReference type="ChEBI" id="CHEBI:456216"/>
        <dbReference type="EC" id="5.6.2.4"/>
    </reaction>
</comment>
<proteinExistence type="inferred from homology"/>
<dbReference type="PROSITE" id="PS51217">
    <property type="entry name" value="UVRD_HELICASE_CTER"/>
    <property type="match status" value="1"/>
</dbReference>
<evidence type="ECO:0000256" key="14">
    <source>
        <dbReference type="SAM" id="MobiDB-lite"/>
    </source>
</evidence>
<reference evidence="18" key="1">
    <citation type="journal article" date="2022" name="Int. J. Syst. Evol. Microbiol.">
        <title>Cellulosimicrobium protaetiae sp. nov., isolated from the gut of the larva of Protaetia brevitarsis seulensis.</title>
        <authorList>
            <person name="Le Han H."/>
            <person name="Nguyen T.T.H."/>
            <person name="Li Z."/>
            <person name="Shin N.R."/>
            <person name="Kim S.G."/>
        </authorList>
    </citation>
    <scope>NUCLEOTIDE SEQUENCE [LARGE SCALE GENOMIC DNA]</scope>
    <source>
        <strain evidence="18">BI34</strain>
    </source>
</reference>
<dbReference type="FunFam" id="1.10.10.160:FF:000001">
    <property type="entry name" value="ATP-dependent DNA helicase"/>
    <property type="match status" value="1"/>
</dbReference>
<dbReference type="GO" id="GO:0009314">
    <property type="term" value="P:response to radiation"/>
    <property type="evidence" value="ECO:0007669"/>
    <property type="project" value="UniProtKB-ARBA"/>
</dbReference>
<feature type="compositionally biased region" description="Gly residues" evidence="14">
    <location>
        <begin position="794"/>
        <end position="804"/>
    </location>
</feature>
<evidence type="ECO:0000259" key="15">
    <source>
        <dbReference type="PROSITE" id="PS51198"/>
    </source>
</evidence>
<gene>
    <name evidence="17" type="ORF">FIC82_016200</name>
</gene>
<protein>
    <recommendedName>
        <fullName evidence="11">ATP-dependent DNA helicase UvrD1</fullName>
        <ecNumber evidence="9">5.6.2.4</ecNumber>
    </recommendedName>
    <alternativeName>
        <fullName evidence="12">DNA 3'-5' helicase UvrD1</fullName>
    </alternativeName>
</protein>
<name>A0A6M5UJM1_9MICO</name>
<dbReference type="Gene3D" id="3.40.50.300">
    <property type="entry name" value="P-loop containing nucleotide triphosphate hydrolases"/>
    <property type="match status" value="2"/>
</dbReference>
<evidence type="ECO:0000256" key="8">
    <source>
        <dbReference type="ARBA" id="ARBA00034617"/>
    </source>
</evidence>
<evidence type="ECO:0000313" key="17">
    <source>
        <dbReference type="EMBL" id="QJW37493.1"/>
    </source>
</evidence>
<feature type="binding site" evidence="13">
    <location>
        <begin position="110"/>
        <end position="117"/>
    </location>
    <ligand>
        <name>ATP</name>
        <dbReference type="ChEBI" id="CHEBI:30616"/>
    </ligand>
</feature>
<dbReference type="Pfam" id="PF00580">
    <property type="entry name" value="UvrD-helicase"/>
    <property type="match status" value="1"/>
</dbReference>
<comment type="similarity">
    <text evidence="1">Belongs to the helicase family. UvrD subfamily.</text>
</comment>